<protein>
    <submittedName>
        <fullName evidence="1">Uncharacterized protein</fullName>
    </submittedName>
</protein>
<name>A0A5J4TNN3_9EUKA</name>
<sequence length="130" mass="14501">EETQQQEDEEDDLILIALIAHLELEQVLYQNLLYQKIRKMIWGYNQPNVAWVGVGYFDCRLGVGVLFDFQESGGFIDQGVGPPICLQVRSGTTVFDVVAGTDSTGGHGATLNKLWLLPLQYVSTDRLSLL</sequence>
<accession>A0A5J4TNN3</accession>
<organism evidence="1 2">
    <name type="scientific">Streblomastix strix</name>
    <dbReference type="NCBI Taxonomy" id="222440"/>
    <lineage>
        <taxon>Eukaryota</taxon>
        <taxon>Metamonada</taxon>
        <taxon>Preaxostyla</taxon>
        <taxon>Oxymonadida</taxon>
        <taxon>Streblomastigidae</taxon>
        <taxon>Streblomastix</taxon>
    </lineage>
</organism>
<dbReference type="EMBL" id="SNRW01029023">
    <property type="protein sequence ID" value="KAA6359021.1"/>
    <property type="molecule type" value="Genomic_DNA"/>
</dbReference>
<comment type="caution">
    <text evidence="1">The sequence shown here is derived from an EMBL/GenBank/DDBJ whole genome shotgun (WGS) entry which is preliminary data.</text>
</comment>
<feature type="non-terminal residue" evidence="1">
    <location>
        <position position="1"/>
    </location>
</feature>
<evidence type="ECO:0000313" key="2">
    <source>
        <dbReference type="Proteomes" id="UP000324800"/>
    </source>
</evidence>
<gene>
    <name evidence="1" type="ORF">EZS28_045451</name>
</gene>
<reference evidence="1 2" key="1">
    <citation type="submission" date="2019-03" db="EMBL/GenBank/DDBJ databases">
        <title>Single cell metagenomics reveals metabolic interactions within the superorganism composed of flagellate Streblomastix strix and complex community of Bacteroidetes bacteria on its surface.</title>
        <authorList>
            <person name="Treitli S.C."/>
            <person name="Kolisko M."/>
            <person name="Husnik F."/>
            <person name="Keeling P."/>
            <person name="Hampl V."/>
        </authorList>
    </citation>
    <scope>NUCLEOTIDE SEQUENCE [LARGE SCALE GENOMIC DNA]</scope>
    <source>
        <strain evidence="1">ST1C</strain>
    </source>
</reference>
<dbReference type="Proteomes" id="UP000324800">
    <property type="component" value="Unassembled WGS sequence"/>
</dbReference>
<evidence type="ECO:0000313" key="1">
    <source>
        <dbReference type="EMBL" id="KAA6359021.1"/>
    </source>
</evidence>
<dbReference type="AlphaFoldDB" id="A0A5J4TNN3"/>
<proteinExistence type="predicted"/>